<reference evidence="17" key="1">
    <citation type="submission" date="2022-03" db="EMBL/GenBank/DDBJ databases">
        <title>De novo assembled genomes of Belliella spp. (Cyclobacteriaceae) strains.</title>
        <authorList>
            <person name="Szabo A."/>
            <person name="Korponai K."/>
            <person name="Felfoldi T."/>
        </authorList>
    </citation>
    <scope>NUCLEOTIDE SEQUENCE</scope>
    <source>
        <strain evidence="17">DSM 111904</strain>
    </source>
</reference>
<evidence type="ECO:0000256" key="1">
    <source>
        <dbReference type="ARBA" id="ARBA00004651"/>
    </source>
</evidence>
<keyword evidence="10" id="KW-0238">DNA-binding</keyword>
<evidence type="ECO:0000256" key="4">
    <source>
        <dbReference type="ARBA" id="ARBA00022618"/>
    </source>
</evidence>
<evidence type="ECO:0000256" key="12">
    <source>
        <dbReference type="ARBA" id="ARBA00023306"/>
    </source>
</evidence>
<evidence type="ECO:0000256" key="14">
    <source>
        <dbReference type="SAM" id="MobiDB-lite"/>
    </source>
</evidence>
<keyword evidence="8 13" id="KW-0067">ATP-binding</keyword>
<feature type="transmembrane region" description="Helical" evidence="15">
    <location>
        <begin position="182"/>
        <end position="203"/>
    </location>
</feature>
<evidence type="ECO:0000256" key="9">
    <source>
        <dbReference type="ARBA" id="ARBA00022989"/>
    </source>
</evidence>
<evidence type="ECO:0000256" key="3">
    <source>
        <dbReference type="ARBA" id="ARBA00022475"/>
    </source>
</evidence>
<evidence type="ECO:0000256" key="13">
    <source>
        <dbReference type="PROSITE-ProRule" id="PRU00289"/>
    </source>
</evidence>
<dbReference type="InterPro" id="IPR002543">
    <property type="entry name" value="FtsK_dom"/>
</dbReference>
<feature type="transmembrane region" description="Helical" evidence="15">
    <location>
        <begin position="138"/>
        <end position="158"/>
    </location>
</feature>
<feature type="binding site" evidence="13">
    <location>
        <begin position="502"/>
        <end position="509"/>
    </location>
    <ligand>
        <name>ATP</name>
        <dbReference type="ChEBI" id="CHEBI:30616"/>
    </ligand>
</feature>
<dbReference type="EMBL" id="JAKZGP010000008">
    <property type="protein sequence ID" value="MCH7408772.1"/>
    <property type="molecule type" value="Genomic_DNA"/>
</dbReference>
<organism evidence="17 18">
    <name type="scientific">Belliella filtrata</name>
    <dbReference type="NCBI Taxonomy" id="2923435"/>
    <lineage>
        <taxon>Bacteria</taxon>
        <taxon>Pseudomonadati</taxon>
        <taxon>Bacteroidota</taxon>
        <taxon>Cytophagia</taxon>
        <taxon>Cytophagales</taxon>
        <taxon>Cyclobacteriaceae</taxon>
        <taxon>Belliella</taxon>
    </lineage>
</organism>
<keyword evidence="12" id="KW-0131">Cell cycle</keyword>
<feature type="region of interest" description="Disordered" evidence="14">
    <location>
        <begin position="1"/>
        <end position="22"/>
    </location>
</feature>
<feature type="region of interest" description="Disordered" evidence="14">
    <location>
        <begin position="215"/>
        <end position="246"/>
    </location>
</feature>
<evidence type="ECO:0000256" key="10">
    <source>
        <dbReference type="ARBA" id="ARBA00023125"/>
    </source>
</evidence>
<feature type="compositionally biased region" description="Low complexity" evidence="14">
    <location>
        <begin position="258"/>
        <end position="267"/>
    </location>
</feature>
<keyword evidence="7" id="KW-0159">Chromosome partition</keyword>
<feature type="transmembrane region" description="Helical" evidence="15">
    <location>
        <begin position="39"/>
        <end position="63"/>
    </location>
</feature>
<feature type="domain" description="FtsK" evidence="16">
    <location>
        <begin position="484"/>
        <end position="689"/>
    </location>
</feature>
<dbReference type="Gene3D" id="3.40.50.300">
    <property type="entry name" value="P-loop containing nucleotide triphosphate hydrolases"/>
    <property type="match status" value="1"/>
</dbReference>
<comment type="similarity">
    <text evidence="2">Belongs to the FtsK/SpoIIIE/SftA family.</text>
</comment>
<gene>
    <name evidence="17" type="ORF">MM239_05150</name>
</gene>
<keyword evidence="5 15" id="KW-0812">Transmembrane</keyword>
<dbReference type="InterPro" id="IPR041027">
    <property type="entry name" value="FtsK_alpha"/>
</dbReference>
<dbReference type="Pfam" id="PF09397">
    <property type="entry name" value="FtsK_gamma"/>
    <property type="match status" value="1"/>
</dbReference>
<dbReference type="SMART" id="SM00843">
    <property type="entry name" value="Ftsk_gamma"/>
    <property type="match status" value="1"/>
</dbReference>
<dbReference type="Proteomes" id="UP001165489">
    <property type="component" value="Unassembled WGS sequence"/>
</dbReference>
<feature type="transmembrane region" description="Helical" evidence="15">
    <location>
        <begin position="105"/>
        <end position="126"/>
    </location>
</feature>
<dbReference type="Gene3D" id="3.30.980.40">
    <property type="match status" value="1"/>
</dbReference>
<keyword evidence="9 15" id="KW-1133">Transmembrane helix</keyword>
<dbReference type="Pfam" id="PF13491">
    <property type="entry name" value="FtsK_4TM"/>
    <property type="match status" value="1"/>
</dbReference>
<name>A0ABS9UX62_9BACT</name>
<evidence type="ECO:0000256" key="7">
    <source>
        <dbReference type="ARBA" id="ARBA00022829"/>
    </source>
</evidence>
<feature type="region of interest" description="Disordered" evidence="14">
    <location>
        <begin position="258"/>
        <end position="292"/>
    </location>
</feature>
<evidence type="ECO:0000256" key="11">
    <source>
        <dbReference type="ARBA" id="ARBA00023136"/>
    </source>
</evidence>
<evidence type="ECO:0000313" key="18">
    <source>
        <dbReference type="Proteomes" id="UP001165489"/>
    </source>
</evidence>
<evidence type="ECO:0000256" key="8">
    <source>
        <dbReference type="ARBA" id="ARBA00022840"/>
    </source>
</evidence>
<feature type="compositionally biased region" description="Acidic residues" evidence="14">
    <location>
        <begin position="217"/>
        <end position="246"/>
    </location>
</feature>
<dbReference type="InterPro" id="IPR036388">
    <property type="entry name" value="WH-like_DNA-bd_sf"/>
</dbReference>
<sequence length="838" mass="92875">MASQAPRTNTFRKKNETRAKASEKKQSKFSVAFLKNKKIPITIGIVLIILAIVMFFAFVSYLFTGKADQSALSALDQGLRESANETKNWQGYFGAYVAELFIKRWFGIAAFLLPPFLFLLGVKLAFKVALFSLSRYSTFALFFTFWLGLFTGYIVQLIDGYSAFNNLSGGFGYELGRLSNDFLGWGSFVLIAGALLIFVIFFFNIDQLSWSNASTSDEMDADTSLEDDNDTDEITEDSFKVDDEEEEDVNDLFKKMVENSSENSNSEVEPDDDGSSWTINAPENDTKKPISQPEFNIEGIADLPDEEEVVGKAEEDRKFSVHQVDEEEKTADQVANLDPYDPTLDLPKYQYPSIELLNEYDVKKVTVTRQELEENKNKIVETLVNFKIGIQEIKATIGPTVTLYEIVPDPGVKISKIKNLEDDIALSLAALGIRIIAPIPGKGTIGIEVPNKNRELVPARAVLGTEKFMHSDKDLPVALGKTISNEVFVMDLAKMPHLLMAGATGQGKSVGLNMILASLVYKKHPSQLKFVLVDPKKVELTLFNKIERHFLAKLPGAEEAIITDTKKVIYTLNSLCTEMDNRYDLLKDAGCRNLKEYNAKFVARKLNPEKGHRFMPYIVLVIDELADLMMTAGKEIEAPIARLAQLARAIGIHLVVATQRPSVNVITGIIKANFPARLSFRVTSKIDSRTILDAGGADQLIGMGDMLLSSGSEMTRLQCAFLDTPEVDAICDWIGEQGGYPDAYLLPEFVGEEGDGSSLDVDLADRDPLFDDAARLIVMHQQGSTSLIQRKLKLGYNRAGRIIDQLEAAGVVGAFEGSKAREVLIQDEASLERLLSSL</sequence>
<comment type="subcellular location">
    <subcellularLocation>
        <location evidence="1">Cell membrane</location>
        <topology evidence="1">Multi-pass membrane protein</topology>
    </subcellularLocation>
</comment>
<dbReference type="InterPro" id="IPR018541">
    <property type="entry name" value="Ftsk_gamma"/>
</dbReference>
<dbReference type="SUPFAM" id="SSF52540">
    <property type="entry name" value="P-loop containing nucleoside triphosphate hydrolases"/>
    <property type="match status" value="1"/>
</dbReference>
<feature type="compositionally biased region" description="Basic and acidic residues" evidence="14">
    <location>
        <begin position="13"/>
        <end position="22"/>
    </location>
</feature>
<keyword evidence="18" id="KW-1185">Reference proteome</keyword>
<evidence type="ECO:0000256" key="15">
    <source>
        <dbReference type="SAM" id="Phobius"/>
    </source>
</evidence>
<protein>
    <submittedName>
        <fullName evidence="17">DNA translocase FtsK</fullName>
    </submittedName>
</protein>
<keyword evidence="3" id="KW-1003">Cell membrane</keyword>
<evidence type="ECO:0000256" key="2">
    <source>
        <dbReference type="ARBA" id="ARBA00006474"/>
    </source>
</evidence>
<dbReference type="PROSITE" id="PS50901">
    <property type="entry name" value="FTSK"/>
    <property type="match status" value="1"/>
</dbReference>
<dbReference type="InterPro" id="IPR036390">
    <property type="entry name" value="WH_DNA-bd_sf"/>
</dbReference>
<evidence type="ECO:0000313" key="17">
    <source>
        <dbReference type="EMBL" id="MCH7408772.1"/>
    </source>
</evidence>
<keyword evidence="4" id="KW-0132">Cell division</keyword>
<evidence type="ECO:0000256" key="6">
    <source>
        <dbReference type="ARBA" id="ARBA00022741"/>
    </source>
</evidence>
<keyword evidence="11 15" id="KW-0472">Membrane</keyword>
<dbReference type="Gene3D" id="1.10.10.10">
    <property type="entry name" value="Winged helix-like DNA-binding domain superfamily/Winged helix DNA-binding domain"/>
    <property type="match status" value="1"/>
</dbReference>
<dbReference type="Pfam" id="PF17854">
    <property type="entry name" value="FtsK_alpha"/>
    <property type="match status" value="1"/>
</dbReference>
<dbReference type="InterPro" id="IPR050206">
    <property type="entry name" value="FtsK/SpoIIIE/SftA"/>
</dbReference>
<accession>A0ABS9UX62</accession>
<dbReference type="SUPFAM" id="SSF46785">
    <property type="entry name" value="Winged helix' DNA-binding domain"/>
    <property type="match status" value="1"/>
</dbReference>
<dbReference type="InterPro" id="IPR027417">
    <property type="entry name" value="P-loop_NTPase"/>
</dbReference>
<dbReference type="InterPro" id="IPR025199">
    <property type="entry name" value="FtsK_4TM"/>
</dbReference>
<evidence type="ECO:0000256" key="5">
    <source>
        <dbReference type="ARBA" id="ARBA00022692"/>
    </source>
</evidence>
<proteinExistence type="inferred from homology"/>
<comment type="caution">
    <text evidence="17">The sequence shown here is derived from an EMBL/GenBank/DDBJ whole genome shotgun (WGS) entry which is preliminary data.</text>
</comment>
<evidence type="ECO:0000259" key="16">
    <source>
        <dbReference type="PROSITE" id="PS50901"/>
    </source>
</evidence>
<dbReference type="Pfam" id="PF01580">
    <property type="entry name" value="FtsK_SpoIIIE"/>
    <property type="match status" value="1"/>
</dbReference>
<dbReference type="PANTHER" id="PTHR22683:SF41">
    <property type="entry name" value="DNA TRANSLOCASE FTSK"/>
    <property type="match status" value="1"/>
</dbReference>
<dbReference type="RefSeq" id="WP_241347136.1">
    <property type="nucleotide sequence ID" value="NZ_JAKZGP010000008.1"/>
</dbReference>
<keyword evidence="6 13" id="KW-0547">Nucleotide-binding</keyword>
<dbReference type="PANTHER" id="PTHR22683">
    <property type="entry name" value="SPORULATION PROTEIN RELATED"/>
    <property type="match status" value="1"/>
</dbReference>